<name>A0A0J8VHJ6_9ENTR</name>
<keyword evidence="2" id="KW-1185">Reference proteome</keyword>
<comment type="caution">
    <text evidence="1">The sequence shown here is derived from an EMBL/GenBank/DDBJ whole genome shotgun (WGS) entry which is preliminary data.</text>
</comment>
<evidence type="ECO:0008006" key="3">
    <source>
        <dbReference type="Google" id="ProtNLM"/>
    </source>
</evidence>
<evidence type="ECO:0000313" key="1">
    <source>
        <dbReference type="EMBL" id="KMV32656.1"/>
    </source>
</evidence>
<dbReference type="OrthoDB" id="612868at2"/>
<proteinExistence type="predicted"/>
<organism evidence="1 2">
    <name type="scientific">Franconibacter pulveris</name>
    <dbReference type="NCBI Taxonomy" id="435910"/>
    <lineage>
        <taxon>Bacteria</taxon>
        <taxon>Pseudomonadati</taxon>
        <taxon>Pseudomonadota</taxon>
        <taxon>Gammaproteobacteria</taxon>
        <taxon>Enterobacterales</taxon>
        <taxon>Enterobacteriaceae</taxon>
        <taxon>Franconibacter</taxon>
    </lineage>
</organism>
<protein>
    <recommendedName>
        <fullName evidence="3">DUF3289 family protein</fullName>
    </recommendedName>
</protein>
<evidence type="ECO:0000313" key="2">
    <source>
        <dbReference type="Proteomes" id="UP000037315"/>
    </source>
</evidence>
<dbReference type="RefSeq" id="WP_048888790.1">
    <property type="nucleotide sequence ID" value="NZ_LFEJ01000027.1"/>
</dbReference>
<dbReference type="InterPro" id="IPR017483">
    <property type="entry name" value="CHP03034"/>
</dbReference>
<dbReference type="PATRIC" id="fig|1656095.3.peg.4046"/>
<gene>
    <name evidence="1" type="ORF">ACH50_21785</name>
</gene>
<dbReference type="EMBL" id="LFEJ01000027">
    <property type="protein sequence ID" value="KMV32656.1"/>
    <property type="molecule type" value="Genomic_DNA"/>
</dbReference>
<reference evidence="1 2" key="1">
    <citation type="submission" date="2015-06" db="EMBL/GenBank/DDBJ databases">
        <title>Genome sequencing of Cronobacter sp. strain DJ34 isolated from petroleum contaminated sludge of Duliajan Oil Fields, Assam, India.</title>
        <authorList>
            <person name="Pal S."/>
            <person name="Banerjee T.D."/>
            <person name="Roy A."/>
            <person name="Sar P."/>
            <person name="Kazy S.K."/>
        </authorList>
    </citation>
    <scope>NUCLEOTIDE SEQUENCE [LARGE SCALE GENOMIC DNA]</scope>
    <source>
        <strain evidence="1 2">DJ34</strain>
    </source>
</reference>
<accession>A0A0J8VHJ6</accession>
<dbReference type="NCBIfam" id="TIGR03034">
    <property type="entry name" value="YPO3983 family protein"/>
    <property type="match status" value="1"/>
</dbReference>
<dbReference type="Pfam" id="PF11692">
    <property type="entry name" value="DUF3289"/>
    <property type="match status" value="1"/>
</dbReference>
<sequence length="280" mass="32594">MVMATFPLTIYQTRRGFNDVGADDMRYGDISQEQLIKRFRLTAISNVIDPYTLTRLTPFNTPQSRFAGVYGKRNCGQLSVHECARLLFEELQATSLPFAFYGPYRQLINQMLTHLYRSTGAPWRDARLDLAYRNQILSDNSKNSTRIAIKQVIDTYIDYQQKGYPGDKAFAFAEAIRDKILPKFDSFIDKINGMGVCVHDVHATQIKVLSLKVEEKRWRAKILFQGQDHFGLGIEDIQKRKFMQLQFFRIWFILQRFNRFGFRPFLTNMEAVIDLEGGSR</sequence>
<dbReference type="AlphaFoldDB" id="A0A0J8VHJ6"/>
<dbReference type="STRING" id="1121863.GCA_000621185_03314"/>
<dbReference type="Proteomes" id="UP000037315">
    <property type="component" value="Unassembled WGS sequence"/>
</dbReference>